<comment type="similarity">
    <text evidence="8 9">Belongs to the TonB-dependent receptor family.</text>
</comment>
<evidence type="ECO:0000256" key="8">
    <source>
        <dbReference type="PROSITE-ProRule" id="PRU01360"/>
    </source>
</evidence>
<protein>
    <submittedName>
        <fullName evidence="13">TonB-dependent receptor</fullName>
    </submittedName>
</protein>
<dbReference type="Pfam" id="PF00593">
    <property type="entry name" value="TonB_dep_Rec_b-barrel"/>
    <property type="match status" value="1"/>
</dbReference>
<evidence type="ECO:0000313" key="13">
    <source>
        <dbReference type="EMBL" id="SEG57128.1"/>
    </source>
</evidence>
<dbReference type="CDD" id="cd01347">
    <property type="entry name" value="ligand_gated_channel"/>
    <property type="match status" value="1"/>
</dbReference>
<evidence type="ECO:0000256" key="7">
    <source>
        <dbReference type="ARBA" id="ARBA00023237"/>
    </source>
</evidence>
<dbReference type="RefSeq" id="WP_103914631.1">
    <property type="nucleotide sequence ID" value="NZ_FNUS01000007.1"/>
</dbReference>
<dbReference type="InterPro" id="IPR012910">
    <property type="entry name" value="Plug_dom"/>
</dbReference>
<sequence>MNLKVTLLFIFFVNFYFAQSISGIVKDNITGEAVVGAKVEIEGNNQKTVVKLDGTFILKKIPPGSYTLKISSPNYAKQEEQISVLENQNTKVEVLLHAKNEKSIETVLIIGNRESDRNIQNIEKNSDQLKNIVSSKNIELMPDITVANVLQRVSGVNIDRNNSGEGRYPVIRGMDKRFNSTLVNGIKIPSPDNKNRYVPLDLFPSEILERLEVIKSLTPDMEGDAIGGTINLVMKDAPSRELLQINSSEGFSTSFTKNNPFLSFNHSVINKKSPSELYGEDYHAVSSDFPRANLSYTNRNMPLNYNFGLTYGNRIGKNKKFGFLLAGSYQKNYTGSSSIFVKPNAEPNAGNEPTFSDILIRNYSTESARLALNAKLDYRFNSKNKISLFNLYTTLDQYQARHTVDSIFAIQRTGPGSGNVQIFERTFRQLQHIYNTTLQGDHQLANKLKFDWSAVYSRAKNELPDWAEYSSLHAVYQNQSVTADQLQGMERQWTRNTDQDISGYINFTYAPEFFGRKSSFKLGGMYRRKNRNNYFNSYSFSAILNPDGSPQVFTNIFDAQYGFKGTNTGLAGDQGANNYTFDEDIAAGYLMGKISLTDKLEVLGGLRIESTQAKYNTLAGDTFDYKDGRISYNDALPSAQIKYEINNHQNIRASYYKAISRPGFSDIVPLRIIGDVYDEVGNPFIKRTQSSNYDLRYSYLSGVANQFLVGAFYKNIINPIETTVQHLGNLPGNVVLTPSNFGTSVNYGLEVVYSKYFGNLGFLANYTYTHSEITTNKLQQTSSNLPEIVQQKRPLQGQAEHIGNLSLIYKNPRLGINTQIAFVYTGQRIAQVSAFKDLDYWQKAYTKLDFSLEKIFAKKFSCFVKINNLTNSPYELFLKQPNIYRSGKGILPIQDSDNRINVQRDYYKPSFLLGVRFKM</sequence>
<feature type="coiled-coil region" evidence="10">
    <location>
        <begin position="75"/>
        <end position="139"/>
    </location>
</feature>
<evidence type="ECO:0000256" key="6">
    <source>
        <dbReference type="ARBA" id="ARBA00023136"/>
    </source>
</evidence>
<dbReference type="InterPro" id="IPR008969">
    <property type="entry name" value="CarboxyPept-like_regulatory"/>
</dbReference>
<dbReference type="GO" id="GO:0009279">
    <property type="term" value="C:cell outer membrane"/>
    <property type="evidence" value="ECO:0007669"/>
    <property type="project" value="UniProtKB-SubCell"/>
</dbReference>
<dbReference type="PANTHER" id="PTHR40980">
    <property type="entry name" value="PLUG DOMAIN-CONTAINING PROTEIN"/>
    <property type="match status" value="1"/>
</dbReference>
<dbReference type="Gene3D" id="2.60.40.1120">
    <property type="entry name" value="Carboxypeptidase-like, regulatory domain"/>
    <property type="match status" value="1"/>
</dbReference>
<keyword evidence="6 8" id="KW-0472">Membrane</keyword>
<evidence type="ECO:0000256" key="9">
    <source>
        <dbReference type="RuleBase" id="RU003357"/>
    </source>
</evidence>
<evidence type="ECO:0000313" key="14">
    <source>
        <dbReference type="Proteomes" id="UP000236738"/>
    </source>
</evidence>
<dbReference type="Gene3D" id="2.170.130.10">
    <property type="entry name" value="TonB-dependent receptor, plug domain"/>
    <property type="match status" value="1"/>
</dbReference>
<evidence type="ECO:0000256" key="5">
    <source>
        <dbReference type="ARBA" id="ARBA00023077"/>
    </source>
</evidence>
<dbReference type="EMBL" id="FNUS01000007">
    <property type="protein sequence ID" value="SEG57128.1"/>
    <property type="molecule type" value="Genomic_DNA"/>
</dbReference>
<keyword evidence="2 8" id="KW-0813">Transport</keyword>
<name>A0A1H6B8L1_9FLAO</name>
<evidence type="ECO:0000256" key="10">
    <source>
        <dbReference type="SAM" id="Coils"/>
    </source>
</evidence>
<evidence type="ECO:0000256" key="1">
    <source>
        <dbReference type="ARBA" id="ARBA00004571"/>
    </source>
</evidence>
<comment type="subcellular location">
    <subcellularLocation>
        <location evidence="1 8">Cell outer membrane</location>
        <topology evidence="1 8">Multi-pass membrane protein</topology>
    </subcellularLocation>
</comment>
<keyword evidence="14" id="KW-1185">Reference proteome</keyword>
<dbReference type="OrthoDB" id="8727862at2"/>
<keyword evidence="7 8" id="KW-0998">Cell outer membrane</keyword>
<evidence type="ECO:0000259" key="12">
    <source>
        <dbReference type="Pfam" id="PF07715"/>
    </source>
</evidence>
<accession>A0A1H6B8L1</accession>
<dbReference type="InterPro" id="IPR000531">
    <property type="entry name" value="Beta-barrel_TonB"/>
</dbReference>
<evidence type="ECO:0000256" key="2">
    <source>
        <dbReference type="ARBA" id="ARBA00022448"/>
    </source>
</evidence>
<dbReference type="PROSITE" id="PS52016">
    <property type="entry name" value="TONB_DEPENDENT_REC_3"/>
    <property type="match status" value="1"/>
</dbReference>
<dbReference type="Gene3D" id="2.40.170.20">
    <property type="entry name" value="TonB-dependent receptor, beta-barrel domain"/>
    <property type="match status" value="1"/>
</dbReference>
<dbReference type="AlphaFoldDB" id="A0A1H6B8L1"/>
<evidence type="ECO:0000256" key="3">
    <source>
        <dbReference type="ARBA" id="ARBA00022452"/>
    </source>
</evidence>
<evidence type="ECO:0000256" key="4">
    <source>
        <dbReference type="ARBA" id="ARBA00022692"/>
    </source>
</evidence>
<feature type="domain" description="TonB-dependent receptor-like beta-barrel" evidence="11">
    <location>
        <begin position="409"/>
        <end position="869"/>
    </location>
</feature>
<keyword evidence="13" id="KW-0675">Receptor</keyword>
<dbReference type="SUPFAM" id="SSF49464">
    <property type="entry name" value="Carboxypeptidase regulatory domain-like"/>
    <property type="match status" value="1"/>
</dbReference>
<keyword evidence="10" id="KW-0175">Coiled coil</keyword>
<keyword evidence="4 8" id="KW-0812">Transmembrane</keyword>
<evidence type="ECO:0000259" key="11">
    <source>
        <dbReference type="Pfam" id="PF00593"/>
    </source>
</evidence>
<feature type="domain" description="TonB-dependent receptor plug" evidence="12">
    <location>
        <begin position="128"/>
        <end position="229"/>
    </location>
</feature>
<dbReference type="InterPro" id="IPR037066">
    <property type="entry name" value="Plug_dom_sf"/>
</dbReference>
<organism evidence="13 14">
    <name type="scientific">Halpernia humi</name>
    <dbReference type="NCBI Taxonomy" id="493375"/>
    <lineage>
        <taxon>Bacteria</taxon>
        <taxon>Pseudomonadati</taxon>
        <taxon>Bacteroidota</taxon>
        <taxon>Flavobacteriia</taxon>
        <taxon>Flavobacteriales</taxon>
        <taxon>Weeksellaceae</taxon>
        <taxon>Chryseobacterium group</taxon>
        <taxon>Halpernia</taxon>
    </lineage>
</organism>
<keyword evidence="5 9" id="KW-0798">TonB box</keyword>
<dbReference type="SUPFAM" id="SSF56935">
    <property type="entry name" value="Porins"/>
    <property type="match status" value="1"/>
</dbReference>
<dbReference type="PANTHER" id="PTHR40980:SF5">
    <property type="entry name" value="TONB-DEPENDENT RECEPTOR"/>
    <property type="match status" value="1"/>
</dbReference>
<dbReference type="InterPro" id="IPR039426">
    <property type="entry name" value="TonB-dep_rcpt-like"/>
</dbReference>
<gene>
    <name evidence="13" type="ORF">SAMN05421847_2798</name>
</gene>
<dbReference type="Proteomes" id="UP000236738">
    <property type="component" value="Unassembled WGS sequence"/>
</dbReference>
<proteinExistence type="inferred from homology"/>
<dbReference type="Pfam" id="PF13620">
    <property type="entry name" value="CarboxypepD_reg"/>
    <property type="match status" value="1"/>
</dbReference>
<dbReference type="InterPro" id="IPR036942">
    <property type="entry name" value="Beta-barrel_TonB_sf"/>
</dbReference>
<dbReference type="Pfam" id="PF07715">
    <property type="entry name" value="Plug"/>
    <property type="match status" value="1"/>
</dbReference>
<reference evidence="14" key="1">
    <citation type="submission" date="2016-10" db="EMBL/GenBank/DDBJ databases">
        <authorList>
            <person name="Varghese N."/>
            <person name="Submissions S."/>
        </authorList>
    </citation>
    <scope>NUCLEOTIDE SEQUENCE [LARGE SCALE GENOMIC DNA]</scope>
    <source>
        <strain evidence="14">DSM 21580</strain>
    </source>
</reference>
<keyword evidence="3 8" id="KW-1134">Transmembrane beta strand</keyword>